<sequence length="377" mass="45276">MYKLDHAPDLTQAQAIHRRRRLDEERKQRIFDPKVRIMGIDVQGLEEQIRVKNELKSIEAERNATADHVAIETNTLLQMLDAKVSASRRAVQQDLDAFRRDHQQPCMQRDFDLYDPQALKKDRPARESDADTRNTVSGLQKFEGEDLEQADRIAAQKHQMQLWTWQKMCENTDRQRLQDWHDQQQEEHVMATNAKIQYLNEMERQHRRDIARSDAEFNKKLALEKKLRENQDRRKETIKNLEEIDMWKNGDLLTERPAPPQPGPHRIRIDAFKGMSAEQIQDIYATREQQIRELRQKREQEQQHDHQWEKHRFWTSRATLLMERERERQMREKEVQQLQANKMLAKEFQQRKTFIDKVVYSNPPTDAYFAQFNTTSR</sequence>
<dbReference type="PANTHER" id="PTHR14517:SF6">
    <property type="entry name" value="RE41410P"/>
    <property type="match status" value="1"/>
</dbReference>
<evidence type="ECO:0000256" key="10">
    <source>
        <dbReference type="SAM" id="Coils"/>
    </source>
</evidence>
<dbReference type="STRING" id="578462.A0A0L0SUE6"/>
<dbReference type="PANTHER" id="PTHR14517">
    <property type="entry name" value="RIB43A-RELATED"/>
    <property type="match status" value="1"/>
</dbReference>
<accession>A0A0L0SUE6</accession>
<keyword evidence="7" id="KW-0206">Cytoskeleton</keyword>
<keyword evidence="12" id="KW-1185">Reference proteome</keyword>
<comment type="subcellular location">
    <subcellularLocation>
        <location evidence="1">Cytoplasm</location>
        <location evidence="1">Cytoskeleton</location>
        <location evidence="1">Flagellum axoneme</location>
    </subcellularLocation>
</comment>
<protein>
    <recommendedName>
        <fullName evidence="13">RIB43A-like with coiled-coils protein 2</fullName>
    </recommendedName>
</protein>
<evidence type="ECO:0000256" key="4">
    <source>
        <dbReference type="ARBA" id="ARBA00022846"/>
    </source>
</evidence>
<dbReference type="eggNOG" id="ENOG502QWST">
    <property type="taxonomic scope" value="Eukaryota"/>
</dbReference>
<evidence type="ECO:0008006" key="13">
    <source>
        <dbReference type="Google" id="ProtNLM"/>
    </source>
</evidence>
<dbReference type="Pfam" id="PF05914">
    <property type="entry name" value="RIB43A"/>
    <property type="match status" value="1"/>
</dbReference>
<evidence type="ECO:0000313" key="11">
    <source>
        <dbReference type="EMBL" id="KNE66086.1"/>
    </source>
</evidence>
<evidence type="ECO:0000256" key="8">
    <source>
        <dbReference type="ARBA" id="ARBA00023273"/>
    </source>
</evidence>
<evidence type="ECO:0000256" key="9">
    <source>
        <dbReference type="ARBA" id="ARBA00046435"/>
    </source>
</evidence>
<comment type="similarity">
    <text evidence="2">Belongs to the RIB43A family.</text>
</comment>
<dbReference type="Proteomes" id="UP000054350">
    <property type="component" value="Unassembled WGS sequence"/>
</dbReference>
<evidence type="ECO:0000256" key="2">
    <source>
        <dbReference type="ARBA" id="ARBA00006875"/>
    </source>
</evidence>
<dbReference type="EMBL" id="GG745349">
    <property type="protein sequence ID" value="KNE66086.1"/>
    <property type="molecule type" value="Genomic_DNA"/>
</dbReference>
<evidence type="ECO:0000313" key="12">
    <source>
        <dbReference type="Proteomes" id="UP000054350"/>
    </source>
</evidence>
<keyword evidence="5 10" id="KW-0175">Coiled coil</keyword>
<evidence type="ECO:0000256" key="3">
    <source>
        <dbReference type="ARBA" id="ARBA00022490"/>
    </source>
</evidence>
<proteinExistence type="inferred from homology"/>
<evidence type="ECO:0000256" key="5">
    <source>
        <dbReference type="ARBA" id="ARBA00023054"/>
    </source>
</evidence>
<reference evidence="12" key="2">
    <citation type="submission" date="2009-11" db="EMBL/GenBank/DDBJ databases">
        <title>The Genome Sequence of Allomyces macrogynus strain ATCC 38327.</title>
        <authorList>
            <consortium name="The Broad Institute Genome Sequencing Platform"/>
            <person name="Russ C."/>
            <person name="Cuomo C."/>
            <person name="Shea T."/>
            <person name="Young S.K."/>
            <person name="Zeng Q."/>
            <person name="Koehrsen M."/>
            <person name="Haas B."/>
            <person name="Borodovsky M."/>
            <person name="Guigo R."/>
            <person name="Alvarado L."/>
            <person name="Berlin A."/>
            <person name="Borenstein D."/>
            <person name="Chen Z."/>
            <person name="Engels R."/>
            <person name="Freedman E."/>
            <person name="Gellesch M."/>
            <person name="Goldberg J."/>
            <person name="Griggs A."/>
            <person name="Gujja S."/>
            <person name="Heiman D."/>
            <person name="Hepburn T."/>
            <person name="Howarth C."/>
            <person name="Jen D."/>
            <person name="Larson L."/>
            <person name="Lewis B."/>
            <person name="Mehta T."/>
            <person name="Park D."/>
            <person name="Pearson M."/>
            <person name="Roberts A."/>
            <person name="Saif S."/>
            <person name="Shenoy N."/>
            <person name="Sisk P."/>
            <person name="Stolte C."/>
            <person name="Sykes S."/>
            <person name="Walk T."/>
            <person name="White J."/>
            <person name="Yandava C."/>
            <person name="Burger G."/>
            <person name="Gray M.W."/>
            <person name="Holland P.W.H."/>
            <person name="King N."/>
            <person name="Lang F.B.F."/>
            <person name="Roger A.J."/>
            <person name="Ruiz-Trillo I."/>
            <person name="Lander E."/>
            <person name="Nusbaum C."/>
        </authorList>
    </citation>
    <scope>NUCLEOTIDE SEQUENCE [LARGE SCALE GENOMIC DNA]</scope>
    <source>
        <strain evidence="12">ATCC 38327</strain>
    </source>
</reference>
<organism evidence="11 12">
    <name type="scientific">Allomyces macrogynus (strain ATCC 38327)</name>
    <name type="common">Allomyces javanicus var. macrogynus</name>
    <dbReference type="NCBI Taxonomy" id="578462"/>
    <lineage>
        <taxon>Eukaryota</taxon>
        <taxon>Fungi</taxon>
        <taxon>Fungi incertae sedis</taxon>
        <taxon>Blastocladiomycota</taxon>
        <taxon>Blastocladiomycetes</taxon>
        <taxon>Blastocladiales</taxon>
        <taxon>Blastocladiaceae</taxon>
        <taxon>Allomyces</taxon>
    </lineage>
</organism>
<dbReference type="VEuPathDB" id="FungiDB:AMAG_10346"/>
<reference evidence="11 12" key="1">
    <citation type="submission" date="2009-11" db="EMBL/GenBank/DDBJ databases">
        <title>Annotation of Allomyces macrogynus ATCC 38327.</title>
        <authorList>
            <consortium name="The Broad Institute Genome Sequencing Platform"/>
            <person name="Russ C."/>
            <person name="Cuomo C."/>
            <person name="Burger G."/>
            <person name="Gray M.W."/>
            <person name="Holland P.W.H."/>
            <person name="King N."/>
            <person name="Lang F.B.F."/>
            <person name="Roger A.J."/>
            <person name="Ruiz-Trillo I."/>
            <person name="Young S.K."/>
            <person name="Zeng Q."/>
            <person name="Gargeya S."/>
            <person name="Fitzgerald M."/>
            <person name="Haas B."/>
            <person name="Abouelleil A."/>
            <person name="Alvarado L."/>
            <person name="Arachchi H.M."/>
            <person name="Berlin A."/>
            <person name="Chapman S.B."/>
            <person name="Gearin G."/>
            <person name="Goldberg J."/>
            <person name="Griggs A."/>
            <person name="Gujja S."/>
            <person name="Hansen M."/>
            <person name="Heiman D."/>
            <person name="Howarth C."/>
            <person name="Larimer J."/>
            <person name="Lui A."/>
            <person name="MacDonald P.J.P."/>
            <person name="McCowen C."/>
            <person name="Montmayeur A."/>
            <person name="Murphy C."/>
            <person name="Neiman D."/>
            <person name="Pearson M."/>
            <person name="Priest M."/>
            <person name="Roberts A."/>
            <person name="Saif S."/>
            <person name="Shea T."/>
            <person name="Sisk P."/>
            <person name="Stolte C."/>
            <person name="Sykes S."/>
            <person name="Wortman J."/>
            <person name="Nusbaum C."/>
            <person name="Birren B."/>
        </authorList>
    </citation>
    <scope>NUCLEOTIDE SEQUENCE [LARGE SCALE GENOMIC DNA]</scope>
    <source>
        <strain evidence="11 12">ATCC 38327</strain>
    </source>
</reference>
<comment type="subunit">
    <text evidence="9">Microtubule inner protein component of sperm flagellar doublet microtubules.</text>
</comment>
<feature type="coiled-coil region" evidence="10">
    <location>
        <begin position="277"/>
        <end position="341"/>
    </location>
</feature>
<keyword evidence="3" id="KW-0963">Cytoplasm</keyword>
<dbReference type="OrthoDB" id="429119at2759"/>
<name>A0A0L0SUE6_ALLM3</name>
<keyword evidence="6" id="KW-0969">Cilium</keyword>
<evidence type="ECO:0000256" key="6">
    <source>
        <dbReference type="ARBA" id="ARBA00023069"/>
    </source>
</evidence>
<dbReference type="AlphaFoldDB" id="A0A0L0SUE6"/>
<evidence type="ECO:0000256" key="1">
    <source>
        <dbReference type="ARBA" id="ARBA00004611"/>
    </source>
</evidence>
<keyword evidence="8" id="KW-0966">Cell projection</keyword>
<evidence type="ECO:0000256" key="7">
    <source>
        <dbReference type="ARBA" id="ARBA00023212"/>
    </source>
</evidence>
<dbReference type="OMA" id="NLCRAIN"/>
<keyword evidence="4" id="KW-0282">Flagellum</keyword>
<gene>
    <name evidence="11" type="ORF">AMAG_10346</name>
</gene>
<dbReference type="InterPro" id="IPR008805">
    <property type="entry name" value="RIB43A"/>
</dbReference>